<keyword evidence="5" id="KW-1185">Reference proteome</keyword>
<accession>A0ABP9LPX1</accession>
<keyword evidence="1" id="KW-0378">Hydrolase</keyword>
<evidence type="ECO:0000313" key="5">
    <source>
        <dbReference type="Proteomes" id="UP001501083"/>
    </source>
</evidence>
<protein>
    <submittedName>
        <fullName evidence="4">S9 family peptidase</fullName>
    </submittedName>
</protein>
<feature type="signal peptide" evidence="2">
    <location>
        <begin position="1"/>
        <end position="22"/>
    </location>
</feature>
<sequence length="660" mass="72358">MKHARIRLFAALFAAAPALLPAQVIPAEDFSRHSEVSEVAMSPDGRHVAMAVPTADGLETQLHIVPLDNSGKVQVLRFSKQQHVSDIVWTADDQVVVARAKVDPLETEPKSYGELLASNITGKDQEVLFAYIPDDGTKAGRRKDEGFASIVDRVDDKAGIALVDFTRWFTILDQKSPTTIFRVNTRTGERTQEEFHPYSASFAFDSHHKARVRVSWSEQTGAPILAYRPRPADDWKPVPAKVAGYSMQLLHVADDDDTALALISDKGEPAQLYRLSLANGTRERVAGRDDMDVAGVLYGGYRGAPFGVLFNAGKPSVQYLDPKSEWAGLHAGLMKAFPGQLVWLRSFSRDNRKVLFTTSGDRTPGAYYVFDRDSNQVQLINEAQPWIKSERLAPMTPVSFQTRDGLTLHGLYTAPAGAKGPLPMIVMPHGGPHGPYDAWGYNRDAQFLASRGYAVLQVNFRGSGGRGWAFEYSGYGEWGGKMMDDIADGVRWAIDNGRADASRICTYGASFGGYAALMNPIRYPELYRCAVGYVGVYDLPLMKKVGDPQRGRGNRNYLDRALGTDEAVMIANSPARNATKIKVPVMLVQGSADTRVPMDQFDAMVTGFRKAGVSVETMVVKGEGHGFYKPENRAELYRRLEAFLARNLGPGAGAAPATAK</sequence>
<evidence type="ECO:0000256" key="1">
    <source>
        <dbReference type="ARBA" id="ARBA00022801"/>
    </source>
</evidence>
<evidence type="ECO:0000259" key="3">
    <source>
        <dbReference type="Pfam" id="PF00326"/>
    </source>
</evidence>
<evidence type="ECO:0000256" key="2">
    <source>
        <dbReference type="SAM" id="SignalP"/>
    </source>
</evidence>
<dbReference type="InterPro" id="IPR001375">
    <property type="entry name" value="Peptidase_S9_cat"/>
</dbReference>
<proteinExistence type="predicted"/>
<name>A0ABP9LPX1_9GAMM</name>
<keyword evidence="2" id="KW-0732">Signal</keyword>
<dbReference type="InterPro" id="IPR029058">
    <property type="entry name" value="AB_hydrolase_fold"/>
</dbReference>
<comment type="caution">
    <text evidence="4">The sequence shown here is derived from an EMBL/GenBank/DDBJ whole genome shotgun (WGS) entry which is preliminary data.</text>
</comment>
<dbReference type="RefSeq" id="WP_158982186.1">
    <property type="nucleotide sequence ID" value="NZ_BAABKY010000004.1"/>
</dbReference>
<evidence type="ECO:0000313" key="4">
    <source>
        <dbReference type="EMBL" id="GAA5080279.1"/>
    </source>
</evidence>
<dbReference type="Pfam" id="PF00326">
    <property type="entry name" value="Peptidase_S9"/>
    <property type="match status" value="1"/>
</dbReference>
<reference evidence="5" key="1">
    <citation type="journal article" date="2019" name="Int. J. Syst. Evol. Microbiol.">
        <title>The Global Catalogue of Microorganisms (GCM) 10K type strain sequencing project: providing services to taxonomists for standard genome sequencing and annotation.</title>
        <authorList>
            <consortium name="The Broad Institute Genomics Platform"/>
            <consortium name="The Broad Institute Genome Sequencing Center for Infectious Disease"/>
            <person name="Wu L."/>
            <person name="Ma J."/>
        </authorList>
    </citation>
    <scope>NUCLEOTIDE SEQUENCE [LARGE SCALE GENOMIC DNA]</scope>
    <source>
        <strain evidence="5">JCM 19212</strain>
    </source>
</reference>
<dbReference type="EMBL" id="BAABKY010000004">
    <property type="protein sequence ID" value="GAA5080279.1"/>
    <property type="molecule type" value="Genomic_DNA"/>
</dbReference>
<dbReference type="SUPFAM" id="SSF82171">
    <property type="entry name" value="DPP6 N-terminal domain-like"/>
    <property type="match status" value="1"/>
</dbReference>
<dbReference type="PANTHER" id="PTHR42776">
    <property type="entry name" value="SERINE PEPTIDASE S9 FAMILY MEMBER"/>
    <property type="match status" value="1"/>
</dbReference>
<feature type="domain" description="Peptidase S9 prolyl oligopeptidase catalytic" evidence="3">
    <location>
        <begin position="440"/>
        <end position="649"/>
    </location>
</feature>
<dbReference type="PANTHER" id="PTHR42776:SF27">
    <property type="entry name" value="DIPEPTIDYL PEPTIDASE FAMILY MEMBER 6"/>
    <property type="match status" value="1"/>
</dbReference>
<gene>
    <name evidence="4" type="ORF">GCM10025759_29330</name>
</gene>
<feature type="chain" id="PRO_5045399360" evidence="2">
    <location>
        <begin position="23"/>
        <end position="660"/>
    </location>
</feature>
<dbReference type="SUPFAM" id="SSF53474">
    <property type="entry name" value="alpha/beta-Hydrolases"/>
    <property type="match status" value="1"/>
</dbReference>
<dbReference type="Gene3D" id="3.40.50.1820">
    <property type="entry name" value="alpha/beta hydrolase"/>
    <property type="match status" value="1"/>
</dbReference>
<organism evidence="4 5">
    <name type="scientific">Lysobacter panacisoli</name>
    <dbReference type="NCBI Taxonomy" id="1255263"/>
    <lineage>
        <taxon>Bacteria</taxon>
        <taxon>Pseudomonadati</taxon>
        <taxon>Pseudomonadota</taxon>
        <taxon>Gammaproteobacteria</taxon>
        <taxon>Lysobacterales</taxon>
        <taxon>Lysobacteraceae</taxon>
        <taxon>Lysobacter</taxon>
    </lineage>
</organism>
<dbReference type="Proteomes" id="UP001501083">
    <property type="component" value="Unassembled WGS sequence"/>
</dbReference>